<sequence length="260" mass="29759">MKKFIVLFVTFFAIATITTSTHATGMNRNSSVGTPENILNGIQDKIETAMNNCFARNSVSPLDSISQKLNKLKSQNNIVLYWKSYVNYYKSVFYAKLGDKDKSKKAIKEAYITLEKMNNKNSEDYALLALTQSFYIQFTSGMAAGVLSSKITRNAEKALKLDSTNLRGWYVLGSNDFYTPASFGGGKKVEYYLKKAISTVPKSIKNPYLPTWGREYAFELLIRYYIQNKKMNEARKYVQMAEKEYPNSYFIGEYKKIINK</sequence>
<evidence type="ECO:0000313" key="2">
    <source>
        <dbReference type="EMBL" id="KGF43485.1"/>
    </source>
</evidence>
<dbReference type="RefSeq" id="WP_008449717.1">
    <property type="nucleotide sequence ID" value="NZ_JRNQ01000084.1"/>
</dbReference>
<comment type="caution">
    <text evidence="2">The sequence shown here is derived from an EMBL/GenBank/DDBJ whole genome shotgun (WGS) entry which is preliminary data.</text>
</comment>
<evidence type="ECO:0000256" key="1">
    <source>
        <dbReference type="SAM" id="SignalP"/>
    </source>
</evidence>
<evidence type="ECO:0008006" key="4">
    <source>
        <dbReference type="Google" id="ProtNLM"/>
    </source>
</evidence>
<name>A0A096A957_9BACT</name>
<dbReference type="AlphaFoldDB" id="A0A096A957"/>
<reference evidence="2 3" key="1">
    <citation type="submission" date="2014-07" db="EMBL/GenBank/DDBJ databases">
        <authorList>
            <person name="McCorrison J."/>
            <person name="Sanka R."/>
            <person name="Torralba M."/>
            <person name="Gillis M."/>
            <person name="Haft D.H."/>
            <person name="Methe B."/>
            <person name="Sutton G."/>
            <person name="Nelson K.E."/>
        </authorList>
    </citation>
    <scope>NUCLEOTIDE SEQUENCE [LARGE SCALE GENOMIC DNA]</scope>
    <source>
        <strain evidence="2 3">DNF00320</strain>
    </source>
</reference>
<dbReference type="InterPro" id="IPR011990">
    <property type="entry name" value="TPR-like_helical_dom_sf"/>
</dbReference>
<protein>
    <recommendedName>
        <fullName evidence="4">Tetratricopeptide repeat protein</fullName>
    </recommendedName>
</protein>
<organism evidence="2 3">
    <name type="scientific">Prevotella bivia DNF00320</name>
    <dbReference type="NCBI Taxonomy" id="1401068"/>
    <lineage>
        <taxon>Bacteria</taxon>
        <taxon>Pseudomonadati</taxon>
        <taxon>Bacteroidota</taxon>
        <taxon>Bacteroidia</taxon>
        <taxon>Bacteroidales</taxon>
        <taxon>Prevotellaceae</taxon>
        <taxon>Prevotella</taxon>
    </lineage>
</organism>
<proteinExistence type="predicted"/>
<gene>
    <name evidence="2" type="ORF">HMPREF0647_09955</name>
</gene>
<feature type="chain" id="PRO_5001924372" description="Tetratricopeptide repeat protein" evidence="1">
    <location>
        <begin position="24"/>
        <end position="260"/>
    </location>
</feature>
<dbReference type="EMBL" id="JRNQ01000084">
    <property type="protein sequence ID" value="KGF43485.1"/>
    <property type="molecule type" value="Genomic_DNA"/>
</dbReference>
<dbReference type="Proteomes" id="UP000029525">
    <property type="component" value="Unassembled WGS sequence"/>
</dbReference>
<dbReference type="Gene3D" id="1.25.40.10">
    <property type="entry name" value="Tetratricopeptide repeat domain"/>
    <property type="match status" value="1"/>
</dbReference>
<dbReference type="OrthoDB" id="1150971at2"/>
<accession>A0A096A957</accession>
<evidence type="ECO:0000313" key="3">
    <source>
        <dbReference type="Proteomes" id="UP000029525"/>
    </source>
</evidence>
<keyword evidence="1" id="KW-0732">Signal</keyword>
<feature type="signal peptide" evidence="1">
    <location>
        <begin position="1"/>
        <end position="23"/>
    </location>
</feature>